<evidence type="ECO:0000313" key="7">
    <source>
        <dbReference type="Proteomes" id="UP000799441"/>
    </source>
</evidence>
<sequence>MTDTATEELVNPPQTLAEVEELVKRLYQPGSPLLLHSIQAQLQSIQRSSDGWQLADTLLASNDRNVRFFGALTFQVKLNNDGAKLELDTAQQVLSRLIHWLVVLNQQNEAAFVQKKVCSALTTYFLQSPAAWQAPLPHLAASLQHGDVQDGNVADFAALLATLNAQQLLVLLWFASVLAEELSRIDNVSPSTIRFHDQMEVIAPSVNSLMACGFRQESDSVQAGALSCFSNWVNYAQPMWPTKPEAMNYLRDLLEPALKCSLVPSLEDEALGIIRDLLETYTSFFHTSHMDMIGALIEQHFGPKFCQAMHDQDSDAIDFSQLLVAYSIADIQHIVEQPNRPTSQMVMDLHLKILQTGSHPGEPHDMSLFVVEFWNTYIEYIIDTVYSGEDDEKPEWVQYAKHTLMQANRLIWEKMWPPPPGITKDWTSDERNSFKEFRQDAAEILSSNFVILGRDMVQQLVHLTLESLKAQQWQALEAGLCCLKALADNVMENSLNDDLLALLFGSTLFRDIADFGRSVSAQARKTAVDLLGEYSDYIERHSEYLPDTLRFLFSSLETAALANTAARSIVALCECCRLSLIGELDAFLQQYQRFMDGPTSIPENQEKVMGAIAAIIQAVSPESAKAGPLNALLDNVEVQIGKAKESASKGDMEDAEYTGVGALNSLGRIGRSMQVPMDSPINLDDETSEGQTSHTSFWNTKDGIAIQHRIVNALSVLQVLNNSGDAVCAACLVLRSGFTESAPGPFVLPASVTVSFLLQFPVDTPQIEEVLATAGILIVQHSTSTSSRIEEETNAILQKSLSYISHLGVPSTDPGIAQSCIDVCERMLPAYANIVFGMAHSEIGLLLNFTISALTGPDPLPKRSACEFWSKMIRLLGPQSIAQAHNAQPQAQQVIMAFGLKLSAALISQIRGEASRSDLDDLCKPLKAIVFYVPQSRRLLETAMFDEHASNPDEGRVSDIDKKRFIDQVVADRGGNKTRELVKAFWINSRGTISFGT</sequence>
<evidence type="ECO:0000256" key="1">
    <source>
        <dbReference type="ARBA" id="ARBA00004123"/>
    </source>
</evidence>
<comment type="caution">
    <text evidence="6">The sequence shown here is derived from an EMBL/GenBank/DDBJ whole genome shotgun (WGS) entry which is preliminary data.</text>
</comment>
<organism evidence="6 7">
    <name type="scientific">Polychaeton citri CBS 116435</name>
    <dbReference type="NCBI Taxonomy" id="1314669"/>
    <lineage>
        <taxon>Eukaryota</taxon>
        <taxon>Fungi</taxon>
        <taxon>Dikarya</taxon>
        <taxon>Ascomycota</taxon>
        <taxon>Pezizomycotina</taxon>
        <taxon>Dothideomycetes</taxon>
        <taxon>Dothideomycetidae</taxon>
        <taxon>Capnodiales</taxon>
        <taxon>Capnodiaceae</taxon>
        <taxon>Polychaeton</taxon>
    </lineage>
</organism>
<dbReference type="Proteomes" id="UP000799441">
    <property type="component" value="Unassembled WGS sequence"/>
</dbReference>
<dbReference type="PANTHER" id="PTHR12363">
    <property type="entry name" value="TRANSPORTIN 3 AND IMPORTIN 13"/>
    <property type="match status" value="1"/>
</dbReference>
<dbReference type="InterPro" id="IPR011989">
    <property type="entry name" value="ARM-like"/>
</dbReference>
<dbReference type="Gene3D" id="1.25.10.10">
    <property type="entry name" value="Leucine-rich Repeat Variant"/>
    <property type="match status" value="1"/>
</dbReference>
<proteinExistence type="inferred from homology"/>
<evidence type="ECO:0000256" key="5">
    <source>
        <dbReference type="ARBA" id="ARBA00023242"/>
    </source>
</evidence>
<dbReference type="GO" id="GO:0005737">
    <property type="term" value="C:cytoplasm"/>
    <property type="evidence" value="ECO:0007669"/>
    <property type="project" value="TreeGrafter"/>
</dbReference>
<dbReference type="GO" id="GO:0006606">
    <property type="term" value="P:protein import into nucleus"/>
    <property type="evidence" value="ECO:0007669"/>
    <property type="project" value="TreeGrafter"/>
</dbReference>
<protein>
    <submittedName>
        <fullName evidence="6">ARM repeat-containing protein</fullName>
    </submittedName>
</protein>
<comment type="subcellular location">
    <subcellularLocation>
        <location evidence="1">Nucleus</location>
    </subcellularLocation>
</comment>
<keyword evidence="4" id="KW-0653">Protein transport</keyword>
<evidence type="ECO:0000313" key="6">
    <source>
        <dbReference type="EMBL" id="KAF2720578.1"/>
    </source>
</evidence>
<comment type="similarity">
    <text evidence="2">Belongs to the importin beta family.</text>
</comment>
<dbReference type="PANTHER" id="PTHR12363:SF33">
    <property type="entry name" value="IMPORTIN-13"/>
    <property type="match status" value="1"/>
</dbReference>
<evidence type="ECO:0000256" key="3">
    <source>
        <dbReference type="ARBA" id="ARBA00022448"/>
    </source>
</evidence>
<evidence type="ECO:0000256" key="2">
    <source>
        <dbReference type="ARBA" id="ARBA00007991"/>
    </source>
</evidence>
<gene>
    <name evidence="6" type="ORF">K431DRAFT_226224</name>
</gene>
<accession>A0A9P4Q799</accession>
<dbReference type="AlphaFoldDB" id="A0A9P4Q799"/>
<keyword evidence="7" id="KW-1185">Reference proteome</keyword>
<name>A0A9P4Q799_9PEZI</name>
<evidence type="ECO:0000256" key="4">
    <source>
        <dbReference type="ARBA" id="ARBA00022927"/>
    </source>
</evidence>
<reference evidence="6" key="1">
    <citation type="journal article" date="2020" name="Stud. Mycol.">
        <title>101 Dothideomycetes genomes: a test case for predicting lifestyles and emergence of pathogens.</title>
        <authorList>
            <person name="Haridas S."/>
            <person name="Albert R."/>
            <person name="Binder M."/>
            <person name="Bloem J."/>
            <person name="Labutti K."/>
            <person name="Salamov A."/>
            <person name="Andreopoulos B."/>
            <person name="Baker S."/>
            <person name="Barry K."/>
            <person name="Bills G."/>
            <person name="Bluhm B."/>
            <person name="Cannon C."/>
            <person name="Castanera R."/>
            <person name="Culley D."/>
            <person name="Daum C."/>
            <person name="Ezra D."/>
            <person name="Gonzalez J."/>
            <person name="Henrissat B."/>
            <person name="Kuo A."/>
            <person name="Liang C."/>
            <person name="Lipzen A."/>
            <person name="Lutzoni F."/>
            <person name="Magnuson J."/>
            <person name="Mondo S."/>
            <person name="Nolan M."/>
            <person name="Ohm R."/>
            <person name="Pangilinan J."/>
            <person name="Park H.-J."/>
            <person name="Ramirez L."/>
            <person name="Alfaro M."/>
            <person name="Sun H."/>
            <person name="Tritt A."/>
            <person name="Yoshinaga Y."/>
            <person name="Zwiers L.-H."/>
            <person name="Turgeon B."/>
            <person name="Goodwin S."/>
            <person name="Spatafora J."/>
            <person name="Crous P."/>
            <person name="Grigoriev I."/>
        </authorList>
    </citation>
    <scope>NUCLEOTIDE SEQUENCE</scope>
    <source>
        <strain evidence="6">CBS 116435</strain>
    </source>
</reference>
<keyword evidence="3" id="KW-0813">Transport</keyword>
<dbReference type="SUPFAM" id="SSF48371">
    <property type="entry name" value="ARM repeat"/>
    <property type="match status" value="1"/>
</dbReference>
<dbReference type="InterPro" id="IPR051345">
    <property type="entry name" value="Importin_beta-like_NTR"/>
</dbReference>
<keyword evidence="5" id="KW-0539">Nucleus</keyword>
<dbReference type="InterPro" id="IPR016024">
    <property type="entry name" value="ARM-type_fold"/>
</dbReference>
<dbReference type="InterPro" id="IPR057942">
    <property type="entry name" value="TPR_TNPO3_IPO13_3rd"/>
</dbReference>
<dbReference type="GO" id="GO:0005634">
    <property type="term" value="C:nucleus"/>
    <property type="evidence" value="ECO:0007669"/>
    <property type="project" value="UniProtKB-SubCell"/>
</dbReference>
<dbReference type="Pfam" id="PF24140">
    <property type="entry name" value="TPR_TNPO3_IPO13_3rd"/>
    <property type="match status" value="1"/>
</dbReference>
<dbReference type="OrthoDB" id="2016913at2759"/>
<dbReference type="EMBL" id="MU003798">
    <property type="protein sequence ID" value="KAF2720578.1"/>
    <property type="molecule type" value="Genomic_DNA"/>
</dbReference>